<reference evidence="4 5" key="1">
    <citation type="journal article" date="2019" name="J. Hered.">
        <title>An Improved Genome Assembly for Drosophila navojoa, the Basal Species in the mojavensis Cluster.</title>
        <authorList>
            <person name="Vanderlinde T."/>
            <person name="Dupim E.G."/>
            <person name="Nazario-Yepiz N.O."/>
            <person name="Carvalho A.B."/>
        </authorList>
    </citation>
    <scope>NUCLEOTIDE SEQUENCE [LARGE SCALE GENOMIC DNA]</scope>
    <source>
        <strain evidence="4">Navoj_Jal97</strain>
        <tissue evidence="4">Whole organism</tissue>
    </source>
</reference>
<feature type="coiled-coil region" evidence="1">
    <location>
        <begin position="28"/>
        <end position="55"/>
    </location>
</feature>
<proteinExistence type="predicted"/>
<organism evidence="4 5">
    <name type="scientific">Drosophila navojoa</name>
    <name type="common">Fruit fly</name>
    <dbReference type="NCBI Taxonomy" id="7232"/>
    <lineage>
        <taxon>Eukaryota</taxon>
        <taxon>Metazoa</taxon>
        <taxon>Ecdysozoa</taxon>
        <taxon>Arthropoda</taxon>
        <taxon>Hexapoda</taxon>
        <taxon>Insecta</taxon>
        <taxon>Pterygota</taxon>
        <taxon>Neoptera</taxon>
        <taxon>Endopterygota</taxon>
        <taxon>Diptera</taxon>
        <taxon>Brachycera</taxon>
        <taxon>Muscomorpha</taxon>
        <taxon>Ephydroidea</taxon>
        <taxon>Drosophilidae</taxon>
        <taxon>Drosophila</taxon>
    </lineage>
</organism>
<dbReference type="InterPro" id="IPR006579">
    <property type="entry name" value="Pre_C2HC_dom"/>
</dbReference>
<protein>
    <recommendedName>
        <fullName evidence="3">Pre-C2HC domain-containing protein</fullName>
    </recommendedName>
</protein>
<sequence>MAPHEADEGAPYTVELPMKTPKFKSVFATRLHQQVRQQQKQHQQLERQHLEQIAKRSRADKLALQPSRRQLEAEHTIQPQQQQKKQPQTQTQAQLCNNNNNNNNGEQQQKELATTHKSTLGHSVEMQPAELRANRNEKVLQPFGLPLKSNSKTMQMQMQQQLNDHAIDNAPKQQQQQQQQQQQPAKARIPAIFLPQMENILPLISKLNGHPAVGNFTTSAATSSNSAGVTVHCDDMATHQAIIEVLAAEKIQMYTHQSHNHRGYRVVVKKLHHSIPCDWLRDKLSELGFVVRFVRTMKHRYTGTPLNVFEVELQPMTNGSHLKIHEINMIGNQL</sequence>
<dbReference type="Pfam" id="PF07530">
    <property type="entry name" value="PRE_C2HC"/>
    <property type="match status" value="1"/>
</dbReference>
<feature type="non-terminal residue" evidence="4">
    <location>
        <position position="334"/>
    </location>
</feature>
<dbReference type="Proteomes" id="UP000295192">
    <property type="component" value="Unassembled WGS sequence"/>
</dbReference>
<dbReference type="AlphaFoldDB" id="A0A484ASM8"/>
<accession>A0A484ASM8</accession>
<keyword evidence="1" id="KW-0175">Coiled coil</keyword>
<keyword evidence="5" id="KW-1185">Reference proteome</keyword>
<gene>
    <name evidence="4" type="ORF">AWZ03_015023</name>
</gene>
<feature type="domain" description="Pre-C2HC" evidence="3">
    <location>
        <begin position="277"/>
        <end position="334"/>
    </location>
</feature>
<feature type="compositionally biased region" description="Low complexity" evidence="2">
    <location>
        <begin position="78"/>
        <end position="104"/>
    </location>
</feature>
<name>A0A484ASM8_DRONA</name>
<evidence type="ECO:0000259" key="3">
    <source>
        <dbReference type="SMART" id="SM00596"/>
    </source>
</evidence>
<dbReference type="OMA" id="HCENING"/>
<dbReference type="EMBL" id="LSRL02002908">
    <property type="protein sequence ID" value="TDG38555.1"/>
    <property type="molecule type" value="Genomic_DNA"/>
</dbReference>
<dbReference type="SMART" id="SM00596">
    <property type="entry name" value="PRE_C2HC"/>
    <property type="match status" value="1"/>
</dbReference>
<feature type="compositionally biased region" description="Polar residues" evidence="2">
    <location>
        <begin position="105"/>
        <end position="115"/>
    </location>
</feature>
<evidence type="ECO:0000256" key="1">
    <source>
        <dbReference type="SAM" id="Coils"/>
    </source>
</evidence>
<evidence type="ECO:0000313" key="5">
    <source>
        <dbReference type="Proteomes" id="UP000295192"/>
    </source>
</evidence>
<comment type="caution">
    <text evidence="4">The sequence shown here is derived from an EMBL/GenBank/DDBJ whole genome shotgun (WGS) entry which is preliminary data.</text>
</comment>
<feature type="region of interest" description="Disordered" evidence="2">
    <location>
        <begin position="55"/>
        <end position="115"/>
    </location>
</feature>
<evidence type="ECO:0000313" key="4">
    <source>
        <dbReference type="EMBL" id="TDG38555.1"/>
    </source>
</evidence>
<evidence type="ECO:0000256" key="2">
    <source>
        <dbReference type="SAM" id="MobiDB-lite"/>
    </source>
</evidence>